<reference evidence="3" key="1">
    <citation type="submission" date="2022-08" db="UniProtKB">
        <authorList>
            <consortium name="EnsemblMetazoa"/>
        </authorList>
    </citation>
    <scope>IDENTIFICATION</scope>
    <source>
        <strain evidence="3">05x7-T-G4-1.051#20</strain>
    </source>
</reference>
<feature type="domain" description="DEP" evidence="2">
    <location>
        <begin position="28"/>
        <end position="113"/>
    </location>
</feature>
<dbReference type="InterPro" id="IPR036388">
    <property type="entry name" value="WH-like_DNA-bd_sf"/>
</dbReference>
<dbReference type="InterPro" id="IPR008936">
    <property type="entry name" value="Rho_GTPase_activation_prot"/>
</dbReference>
<dbReference type="OMA" id="HRRHMRT"/>
<evidence type="ECO:0000313" key="3">
    <source>
        <dbReference type="EnsemblMetazoa" id="G71.1:cds"/>
    </source>
</evidence>
<dbReference type="PANTHER" id="PTHR16206:SF4">
    <property type="entry name" value="PROTEIN LET-99"/>
    <property type="match status" value="1"/>
</dbReference>
<dbReference type="SUPFAM" id="SSF46785">
    <property type="entry name" value="Winged helix' DNA-binding domain"/>
    <property type="match status" value="1"/>
</dbReference>
<dbReference type="SUPFAM" id="SSF48350">
    <property type="entry name" value="GTPase activation domain, GAP"/>
    <property type="match status" value="1"/>
</dbReference>
<dbReference type="EnsemblMetazoa" id="G71.1">
    <property type="protein sequence ID" value="G71.1:cds"/>
    <property type="gene ID" value="G71"/>
</dbReference>
<dbReference type="AlphaFoldDB" id="A0A8W8NPA1"/>
<dbReference type="PANTHER" id="PTHR16206">
    <property type="entry name" value="DEP DOMAIN-CONTAINING"/>
    <property type="match status" value="1"/>
</dbReference>
<evidence type="ECO:0000259" key="2">
    <source>
        <dbReference type="SMART" id="SM00049"/>
    </source>
</evidence>
<feature type="region of interest" description="Disordered" evidence="1">
    <location>
        <begin position="479"/>
        <end position="505"/>
    </location>
</feature>
<protein>
    <recommendedName>
        <fullName evidence="2">DEP domain-containing protein</fullName>
    </recommendedName>
</protein>
<dbReference type="InterPro" id="IPR036390">
    <property type="entry name" value="WH_DNA-bd_sf"/>
</dbReference>
<accession>A0A8W8NPA1</accession>
<dbReference type="Gene3D" id="1.10.555.10">
    <property type="entry name" value="Rho GTPase activation protein"/>
    <property type="match status" value="1"/>
</dbReference>
<dbReference type="SMART" id="SM00049">
    <property type="entry name" value="DEP"/>
    <property type="match status" value="1"/>
</dbReference>
<feature type="region of interest" description="Disordered" evidence="1">
    <location>
        <begin position="755"/>
        <end position="804"/>
    </location>
</feature>
<evidence type="ECO:0000313" key="4">
    <source>
        <dbReference type="Proteomes" id="UP000005408"/>
    </source>
</evidence>
<keyword evidence="4" id="KW-1185">Reference proteome</keyword>
<dbReference type="InterPro" id="IPR000591">
    <property type="entry name" value="DEP_dom"/>
</dbReference>
<dbReference type="OrthoDB" id="524326at2759"/>
<name>A0A8W8NPA1_MAGGI</name>
<proteinExistence type="predicted"/>
<dbReference type="GO" id="GO:0035556">
    <property type="term" value="P:intracellular signal transduction"/>
    <property type="evidence" value="ECO:0007669"/>
    <property type="project" value="InterPro"/>
</dbReference>
<sequence length="821" mass="92986">MAQSGTKDNPITGPYRATKLWNEVICAFRQGVPATRHRRYMKTYDNCFTAAEAVDWLHAYLRSNCNFASEVTRNQTLQLLQKLHRARVIEDVRGVKHNHQDVCDNGRLLRCKIPSPVKTLRTPLRNRNDIINTNSGQPAGPIKLDLDLQLEPRPDIPECHIVAKELSSADTENMWKNVALDKLQQVLHMENLVDILDGSLVVGRNILHNCVYVNKSGIVTNIPQKDQLPHWALSAMKCLAHWPQKVDDLPSYPGFERDVFRVVKEYFCGLDEPLMTYEMYEVILNVFIVADGSYQLLAAGPTSPDAMTSFESVENLLLDLTNTGSGSISGVNDLDHTPLCRRRSAPSIDLSPIHPVTDQEKITNYETAFGPDNRTVTRVYYTNGVAMDYSKEEEAEVFAAIETHFESSEPLQVPECQTYQVNFAHVRPVTRRKSDSRKNGDKKSEAYRRRSYGPSSVGLVSSPSCGECTVQQSSRSYNGYISSRSSSQGEDRDTAVPTRSGFPRSKSSVSLHTCAHHDFQSQLLAECQKERQKHQIYESCESLPGRSLSLSDLLQAGTVLKSKLKKCNTATELCEMDREERIKDALQLVCLLLPPANRRKLHLLLKLMSRMTDNPQIELDVNQTTRTLVLETFASCILSCHDDSDREDRLVMQIVSFLIDHYNHILSVPGELTTAVHERLTAATRTQVVFSNDTVGLTYCHQVSKSEYETQRLSNSQRAIRDLLEEIINDRTMSYKDKKKRLKIFQKTYPDIYAERFPPHDSKSTEPLNQKTEQSKLQKNQKNSQSKSVMSQDPKAALPPKPKLKQPLLVKPLLKLKGLRI</sequence>
<dbReference type="Proteomes" id="UP000005408">
    <property type="component" value="Unassembled WGS sequence"/>
</dbReference>
<feature type="region of interest" description="Disordered" evidence="1">
    <location>
        <begin position="427"/>
        <end position="459"/>
    </location>
</feature>
<organism evidence="3 4">
    <name type="scientific">Magallana gigas</name>
    <name type="common">Pacific oyster</name>
    <name type="synonym">Crassostrea gigas</name>
    <dbReference type="NCBI Taxonomy" id="29159"/>
    <lineage>
        <taxon>Eukaryota</taxon>
        <taxon>Metazoa</taxon>
        <taxon>Spiralia</taxon>
        <taxon>Lophotrochozoa</taxon>
        <taxon>Mollusca</taxon>
        <taxon>Bivalvia</taxon>
        <taxon>Autobranchia</taxon>
        <taxon>Pteriomorphia</taxon>
        <taxon>Ostreida</taxon>
        <taxon>Ostreoidea</taxon>
        <taxon>Ostreidae</taxon>
        <taxon>Magallana</taxon>
    </lineage>
</organism>
<dbReference type="Gene3D" id="1.10.10.10">
    <property type="entry name" value="Winged helix-like DNA-binding domain superfamily/Winged helix DNA-binding domain"/>
    <property type="match status" value="1"/>
</dbReference>
<feature type="compositionally biased region" description="Low complexity" evidence="1">
    <location>
        <begin position="479"/>
        <end position="488"/>
    </location>
</feature>
<evidence type="ECO:0000256" key="1">
    <source>
        <dbReference type="SAM" id="MobiDB-lite"/>
    </source>
</evidence>
<feature type="compositionally biased region" description="Basic and acidic residues" evidence="1">
    <location>
        <begin position="432"/>
        <end position="448"/>
    </location>
</feature>
<feature type="compositionally biased region" description="Basic and acidic residues" evidence="1">
    <location>
        <begin position="755"/>
        <end position="764"/>
    </location>
</feature>
<dbReference type="Pfam" id="PF00610">
    <property type="entry name" value="DEP"/>
    <property type="match status" value="1"/>
</dbReference>
<feature type="compositionally biased region" description="Low complexity" evidence="1">
    <location>
        <begin position="775"/>
        <end position="798"/>
    </location>
</feature>